<organism evidence="2 3">
    <name type="scientific">Stylosanthes scabra</name>
    <dbReference type="NCBI Taxonomy" id="79078"/>
    <lineage>
        <taxon>Eukaryota</taxon>
        <taxon>Viridiplantae</taxon>
        <taxon>Streptophyta</taxon>
        <taxon>Embryophyta</taxon>
        <taxon>Tracheophyta</taxon>
        <taxon>Spermatophyta</taxon>
        <taxon>Magnoliopsida</taxon>
        <taxon>eudicotyledons</taxon>
        <taxon>Gunneridae</taxon>
        <taxon>Pentapetalae</taxon>
        <taxon>rosids</taxon>
        <taxon>fabids</taxon>
        <taxon>Fabales</taxon>
        <taxon>Fabaceae</taxon>
        <taxon>Papilionoideae</taxon>
        <taxon>50 kb inversion clade</taxon>
        <taxon>dalbergioids sensu lato</taxon>
        <taxon>Dalbergieae</taxon>
        <taxon>Pterocarpus clade</taxon>
        <taxon>Stylosanthes</taxon>
    </lineage>
</organism>
<protein>
    <submittedName>
        <fullName evidence="2">Uncharacterized protein</fullName>
    </submittedName>
</protein>
<evidence type="ECO:0000256" key="1">
    <source>
        <dbReference type="SAM" id="MobiDB-lite"/>
    </source>
</evidence>
<name>A0ABU6UJX4_9FABA</name>
<accession>A0ABU6UJX4</accession>
<sequence>KKCKRKLGKQERSKTELQQNRATVNLNRELTPRRHYPRLGVAELASPLSLIQHPTPRHDARRLGVDEVARKLAMDQSLNA</sequence>
<proteinExistence type="predicted"/>
<comment type="caution">
    <text evidence="2">The sequence shown here is derived from an EMBL/GenBank/DDBJ whole genome shotgun (WGS) entry which is preliminary data.</text>
</comment>
<dbReference type="EMBL" id="JASCZI010121149">
    <property type="protein sequence ID" value="MED6160153.1"/>
    <property type="molecule type" value="Genomic_DNA"/>
</dbReference>
<dbReference type="Proteomes" id="UP001341840">
    <property type="component" value="Unassembled WGS sequence"/>
</dbReference>
<feature type="non-terminal residue" evidence="2">
    <location>
        <position position="1"/>
    </location>
</feature>
<feature type="region of interest" description="Disordered" evidence="1">
    <location>
        <begin position="1"/>
        <end position="21"/>
    </location>
</feature>
<reference evidence="2 3" key="1">
    <citation type="journal article" date="2023" name="Plants (Basel)">
        <title>Bridging the Gap: Combining Genomics and Transcriptomics Approaches to Understand Stylosanthes scabra, an Orphan Legume from the Brazilian Caatinga.</title>
        <authorList>
            <person name="Ferreira-Neto J.R.C."/>
            <person name="da Silva M.D."/>
            <person name="Binneck E."/>
            <person name="de Melo N.F."/>
            <person name="da Silva R.H."/>
            <person name="de Melo A.L.T.M."/>
            <person name="Pandolfi V."/>
            <person name="Bustamante F.O."/>
            <person name="Brasileiro-Vidal A.C."/>
            <person name="Benko-Iseppon A.M."/>
        </authorList>
    </citation>
    <scope>NUCLEOTIDE SEQUENCE [LARGE SCALE GENOMIC DNA]</scope>
    <source>
        <tissue evidence="2">Leaves</tissue>
    </source>
</reference>
<evidence type="ECO:0000313" key="2">
    <source>
        <dbReference type="EMBL" id="MED6160153.1"/>
    </source>
</evidence>
<gene>
    <name evidence="2" type="ORF">PIB30_048633</name>
</gene>
<evidence type="ECO:0000313" key="3">
    <source>
        <dbReference type="Proteomes" id="UP001341840"/>
    </source>
</evidence>
<keyword evidence="3" id="KW-1185">Reference proteome</keyword>